<evidence type="ECO:0000256" key="1">
    <source>
        <dbReference type="SAM" id="MobiDB-lite"/>
    </source>
</evidence>
<keyword evidence="2" id="KW-0732">Signal</keyword>
<feature type="compositionally biased region" description="Low complexity" evidence="1">
    <location>
        <begin position="176"/>
        <end position="208"/>
    </location>
</feature>
<feature type="compositionally biased region" description="Polar residues" evidence="1">
    <location>
        <begin position="260"/>
        <end position="311"/>
    </location>
</feature>
<dbReference type="VEuPathDB" id="TriTrypDB:TM35_000451810"/>
<sequence length="334" mass="34770">MMMMMRRVMCVLAVVLCCTCGYTMAAAATTTAGQPKAVMATYVGVGSWDDFLAIGRCDSWNGGQSENTANGVDCGKWKKDGNLDKVNYNISNSTKAKNPEKEHVPELPQRAEELREEHDETSAEEDPLHQTTSQTTSTGTVSGHKVPVSKPAVTHPSDSESGEAQPGRNAERAPLASSTSAEPPSSPTAPEDSSTTSAASTNESTDNSLPGDNNTTQQPSSEGTTAPNSISAADSQETTINNESTDNSASGTDIGAAAISDSQETNTSTMPSPESNVSEAPTATPSLVPNSEISSTASTVQNKANVDSSSVSPVWMRTAAPLLIVAVLFSITVY</sequence>
<proteinExistence type="predicted"/>
<dbReference type="RefSeq" id="XP_028878509.1">
    <property type="nucleotide sequence ID" value="XM_029030278.1"/>
</dbReference>
<feature type="compositionally biased region" description="Low complexity" evidence="1">
    <location>
        <begin position="130"/>
        <end position="143"/>
    </location>
</feature>
<feature type="signal peptide" evidence="2">
    <location>
        <begin position="1"/>
        <end position="25"/>
    </location>
</feature>
<comment type="caution">
    <text evidence="3">The sequence shown here is derived from an EMBL/GenBank/DDBJ whole genome shotgun (WGS) entry which is preliminary data.</text>
</comment>
<dbReference type="AlphaFoldDB" id="A0A1X0NIZ9"/>
<gene>
    <name evidence="3" type="ORF">TM35_000451810</name>
</gene>
<feature type="chain" id="PRO_5013298324" description="Mucin-associated surface protein (MASP)" evidence="2">
    <location>
        <begin position="26"/>
        <end position="334"/>
    </location>
</feature>
<dbReference type="Proteomes" id="UP000192257">
    <property type="component" value="Unassembled WGS sequence"/>
</dbReference>
<reference evidence="3 4" key="1">
    <citation type="submission" date="2017-03" db="EMBL/GenBank/DDBJ databases">
        <title>An alternative strategy for trypanosome survival in the mammalian bloodstream revealed through genome and transcriptome analysis of the ubiquitous bovine parasite Trypanosoma (Megatrypanum) theileri.</title>
        <authorList>
            <person name="Kelly S."/>
            <person name="Ivens A."/>
            <person name="Mott A."/>
            <person name="O'Neill E."/>
            <person name="Emms D."/>
            <person name="Macleod O."/>
            <person name="Voorheis P."/>
            <person name="Matthews J."/>
            <person name="Matthews K."/>
            <person name="Carrington M."/>
        </authorList>
    </citation>
    <scope>NUCLEOTIDE SEQUENCE [LARGE SCALE GENOMIC DNA]</scope>
    <source>
        <strain evidence="3">Edinburgh</strain>
    </source>
</reference>
<dbReference type="GeneID" id="39990058"/>
<keyword evidence="4" id="KW-1185">Reference proteome</keyword>
<evidence type="ECO:0008006" key="5">
    <source>
        <dbReference type="Google" id="ProtNLM"/>
    </source>
</evidence>
<accession>A0A1X0NIZ9</accession>
<feature type="region of interest" description="Disordered" evidence="1">
    <location>
        <begin position="90"/>
        <end position="311"/>
    </location>
</feature>
<evidence type="ECO:0000313" key="4">
    <source>
        <dbReference type="Proteomes" id="UP000192257"/>
    </source>
</evidence>
<feature type="compositionally biased region" description="Basic and acidic residues" evidence="1">
    <location>
        <begin position="97"/>
        <end position="121"/>
    </location>
</feature>
<feature type="compositionally biased region" description="Polar residues" evidence="1">
    <location>
        <begin position="210"/>
        <end position="251"/>
    </location>
</feature>
<name>A0A1X0NIZ9_9TRYP</name>
<organism evidence="3 4">
    <name type="scientific">Trypanosoma theileri</name>
    <dbReference type="NCBI Taxonomy" id="67003"/>
    <lineage>
        <taxon>Eukaryota</taxon>
        <taxon>Discoba</taxon>
        <taxon>Euglenozoa</taxon>
        <taxon>Kinetoplastea</taxon>
        <taxon>Metakinetoplastina</taxon>
        <taxon>Trypanosomatida</taxon>
        <taxon>Trypanosomatidae</taxon>
        <taxon>Trypanosoma</taxon>
    </lineage>
</organism>
<evidence type="ECO:0000256" key="2">
    <source>
        <dbReference type="SAM" id="SignalP"/>
    </source>
</evidence>
<dbReference type="EMBL" id="NBCO01000045">
    <property type="protein sequence ID" value="ORC84443.1"/>
    <property type="molecule type" value="Genomic_DNA"/>
</dbReference>
<evidence type="ECO:0000313" key="3">
    <source>
        <dbReference type="EMBL" id="ORC84443.1"/>
    </source>
</evidence>
<protein>
    <recommendedName>
        <fullName evidence="5">Mucin-associated surface protein (MASP)</fullName>
    </recommendedName>
</protein>